<name>A0A645GDW4_9ZZZZ</name>
<dbReference type="AlphaFoldDB" id="A0A645GDW4"/>
<proteinExistence type="predicted"/>
<sequence>MYKRLVSEINNMYMCMCEGMCMPIMCCVNFLKMFPDSNLKSIPSLRILPKCT</sequence>
<gene>
    <name evidence="1" type="ORF">SDC9_172270</name>
</gene>
<dbReference type="EMBL" id="VSSQ01073858">
    <property type="protein sequence ID" value="MPN24865.1"/>
    <property type="molecule type" value="Genomic_DNA"/>
</dbReference>
<protein>
    <submittedName>
        <fullName evidence="1">Uncharacterized protein</fullName>
    </submittedName>
</protein>
<comment type="caution">
    <text evidence="1">The sequence shown here is derived from an EMBL/GenBank/DDBJ whole genome shotgun (WGS) entry which is preliminary data.</text>
</comment>
<reference evidence="1" key="1">
    <citation type="submission" date="2019-08" db="EMBL/GenBank/DDBJ databases">
        <authorList>
            <person name="Kucharzyk K."/>
            <person name="Murdoch R.W."/>
            <person name="Higgins S."/>
            <person name="Loffler F."/>
        </authorList>
    </citation>
    <scope>NUCLEOTIDE SEQUENCE</scope>
</reference>
<evidence type="ECO:0000313" key="1">
    <source>
        <dbReference type="EMBL" id="MPN24865.1"/>
    </source>
</evidence>
<organism evidence="1">
    <name type="scientific">bioreactor metagenome</name>
    <dbReference type="NCBI Taxonomy" id="1076179"/>
    <lineage>
        <taxon>unclassified sequences</taxon>
        <taxon>metagenomes</taxon>
        <taxon>ecological metagenomes</taxon>
    </lineage>
</organism>
<accession>A0A645GDW4</accession>